<feature type="compositionally biased region" description="Low complexity" evidence="1">
    <location>
        <begin position="1"/>
        <end position="36"/>
    </location>
</feature>
<keyword evidence="3" id="KW-1185">Reference proteome</keyword>
<organism evidence="2 3">
    <name type="scientific">Hypsibius exemplaris</name>
    <name type="common">Freshwater tardigrade</name>
    <dbReference type="NCBI Taxonomy" id="2072580"/>
    <lineage>
        <taxon>Eukaryota</taxon>
        <taxon>Metazoa</taxon>
        <taxon>Ecdysozoa</taxon>
        <taxon>Tardigrada</taxon>
        <taxon>Eutardigrada</taxon>
        <taxon>Parachela</taxon>
        <taxon>Hypsibioidea</taxon>
        <taxon>Hypsibiidae</taxon>
        <taxon>Hypsibius</taxon>
    </lineage>
</organism>
<protein>
    <submittedName>
        <fullName evidence="2">Uncharacterized protein</fullName>
    </submittedName>
</protein>
<evidence type="ECO:0000256" key="1">
    <source>
        <dbReference type="SAM" id="MobiDB-lite"/>
    </source>
</evidence>
<dbReference type="EMBL" id="MTYJ01000065">
    <property type="protein sequence ID" value="OQV17156.1"/>
    <property type="molecule type" value="Genomic_DNA"/>
</dbReference>
<proteinExistence type="predicted"/>
<name>A0A1W0WPM4_HYPEX</name>
<sequence>MLQLLNPENPENLKNPENPENPENLKNPENSENPENPENPEDPPSHRGALRGTGGRFGSRRSRQAVSVEYEELSDRAQVASLKGTRGVILSSVKSSSSTWRRWSIMARNADRSMVASLFLYSADSRDQALQH</sequence>
<accession>A0A1W0WPM4</accession>
<gene>
    <name evidence="2" type="ORF">BV898_08736</name>
</gene>
<dbReference type="Proteomes" id="UP000192578">
    <property type="component" value="Unassembled WGS sequence"/>
</dbReference>
<dbReference type="AlphaFoldDB" id="A0A1W0WPM4"/>
<feature type="region of interest" description="Disordered" evidence="1">
    <location>
        <begin position="1"/>
        <end position="65"/>
    </location>
</feature>
<comment type="caution">
    <text evidence="2">The sequence shown here is derived from an EMBL/GenBank/DDBJ whole genome shotgun (WGS) entry which is preliminary data.</text>
</comment>
<reference evidence="3" key="1">
    <citation type="submission" date="2017-01" db="EMBL/GenBank/DDBJ databases">
        <title>Comparative genomics of anhydrobiosis in the tardigrade Hypsibius dujardini.</title>
        <authorList>
            <person name="Yoshida Y."/>
            <person name="Koutsovoulos G."/>
            <person name="Laetsch D."/>
            <person name="Stevens L."/>
            <person name="Kumar S."/>
            <person name="Horikawa D."/>
            <person name="Ishino K."/>
            <person name="Komine S."/>
            <person name="Tomita M."/>
            <person name="Blaxter M."/>
            <person name="Arakawa K."/>
        </authorList>
    </citation>
    <scope>NUCLEOTIDE SEQUENCE [LARGE SCALE GENOMIC DNA]</scope>
    <source>
        <strain evidence="3">Z151</strain>
    </source>
</reference>
<evidence type="ECO:0000313" key="3">
    <source>
        <dbReference type="Proteomes" id="UP000192578"/>
    </source>
</evidence>
<evidence type="ECO:0000313" key="2">
    <source>
        <dbReference type="EMBL" id="OQV17156.1"/>
    </source>
</evidence>